<evidence type="ECO:0000313" key="2">
    <source>
        <dbReference type="Proteomes" id="UP000180043"/>
    </source>
</evidence>
<dbReference type="Proteomes" id="UP000180043">
    <property type="component" value="Unassembled WGS sequence"/>
</dbReference>
<organism evidence="1 2">
    <name type="scientific">Mycobacteroides chelonae</name>
    <name type="common">Mycobacterium chelonae</name>
    <dbReference type="NCBI Taxonomy" id="1774"/>
    <lineage>
        <taxon>Bacteria</taxon>
        <taxon>Bacillati</taxon>
        <taxon>Actinomycetota</taxon>
        <taxon>Actinomycetes</taxon>
        <taxon>Mycobacteriales</taxon>
        <taxon>Mycobacteriaceae</taxon>
        <taxon>Mycobacteroides</taxon>
    </lineage>
</organism>
<protein>
    <submittedName>
        <fullName evidence="1">Uncharacterized protein</fullName>
    </submittedName>
</protein>
<accession>A0A1S1LL94</accession>
<reference evidence="1 2" key="1">
    <citation type="submission" date="2016-10" db="EMBL/GenBank/DDBJ databases">
        <title>Evaluation of Human, Veterinary and Environmental Mycobacterium chelonae Isolates by Core Genome Phylogenomic Analysis, Targeted Gene Comparison, and Anti-microbial Susceptibility Patterns: A Tale of Mistaken Identities.</title>
        <authorList>
            <person name="Fogelson S.B."/>
            <person name="Camus A.C."/>
            <person name="Lorenz W."/>
            <person name="Vasireddy R."/>
            <person name="Vasireddy S."/>
            <person name="Smith T."/>
            <person name="Brown-Elliott B.A."/>
            <person name="Wallace R.J.Jr."/>
            <person name="Hasan N.A."/>
            <person name="Reischl U."/>
            <person name="Sanchez S."/>
        </authorList>
    </citation>
    <scope>NUCLEOTIDE SEQUENCE [LARGE SCALE GENOMIC DNA]</scope>
    <source>
        <strain evidence="1 2">15515</strain>
    </source>
</reference>
<sequence>MAMPIEAWSYPPENPLEVAKRGFACDDCASHLDGCTSEITNFPEWEKAVAATNPTAGGEYHVVLPWIWADQADVSQTRAGTCDYCGRRWDSMTFDPIEFIRLPNRILNRQNETNGK</sequence>
<comment type="caution">
    <text evidence="1">The sequence shown here is derived from an EMBL/GenBank/DDBJ whole genome shotgun (WGS) entry which is preliminary data.</text>
</comment>
<evidence type="ECO:0000313" key="1">
    <source>
        <dbReference type="EMBL" id="OHU47374.1"/>
    </source>
</evidence>
<gene>
    <name evidence="1" type="ORF">BKG82_27585</name>
</gene>
<proteinExistence type="predicted"/>
<name>A0A1S1LL94_MYCCH</name>
<dbReference type="AlphaFoldDB" id="A0A1S1LL94"/>
<dbReference type="EMBL" id="MLIQ01000042">
    <property type="protein sequence ID" value="OHU47374.1"/>
    <property type="molecule type" value="Genomic_DNA"/>
</dbReference>